<dbReference type="AlphaFoldDB" id="A0A0D2G9V2"/>
<keyword evidence="5 10" id="KW-0317">Glutathione biosynthesis</keyword>
<dbReference type="EMBL" id="KN846958">
    <property type="protein sequence ID" value="KIW68734.1"/>
    <property type="molecule type" value="Genomic_DNA"/>
</dbReference>
<keyword evidence="7 10" id="KW-0067">ATP-binding</keyword>
<evidence type="ECO:0000256" key="10">
    <source>
        <dbReference type="RuleBase" id="RU367135"/>
    </source>
</evidence>
<evidence type="ECO:0000256" key="4">
    <source>
        <dbReference type="ARBA" id="ARBA00022598"/>
    </source>
</evidence>
<evidence type="ECO:0000256" key="2">
    <source>
        <dbReference type="ARBA" id="ARBA00008100"/>
    </source>
</evidence>
<dbReference type="GO" id="GO:0017109">
    <property type="term" value="C:glutamate-cysteine ligase complex"/>
    <property type="evidence" value="ECO:0007669"/>
    <property type="project" value="TreeGrafter"/>
</dbReference>
<dbReference type="GO" id="GO:0005524">
    <property type="term" value="F:ATP binding"/>
    <property type="evidence" value="ECO:0007669"/>
    <property type="project" value="UniProtKB-UniRule"/>
</dbReference>
<dbReference type="Proteomes" id="UP000054266">
    <property type="component" value="Unassembled WGS sequence"/>
</dbReference>
<dbReference type="SUPFAM" id="SSF55931">
    <property type="entry name" value="Glutamine synthetase/guanido kinase"/>
    <property type="match status" value="1"/>
</dbReference>
<comment type="similarity">
    <text evidence="2 10">Belongs to the glutamate--cysteine ligase type 3 family.</text>
</comment>
<dbReference type="PANTHER" id="PTHR11164">
    <property type="entry name" value="GLUTAMATE CYSTEINE LIGASE"/>
    <property type="match status" value="1"/>
</dbReference>
<proteinExistence type="inferred from homology"/>
<evidence type="ECO:0000256" key="5">
    <source>
        <dbReference type="ARBA" id="ARBA00022684"/>
    </source>
</evidence>
<dbReference type="HOGENOM" id="CLU_010467_0_0_1"/>
<keyword evidence="4 10" id="KW-0436">Ligase</keyword>
<comment type="pathway">
    <text evidence="1 10">Sulfur metabolism; glutathione biosynthesis; glutathione from L-cysteine and L-glutamate: step 1/2.</text>
</comment>
<evidence type="ECO:0000256" key="1">
    <source>
        <dbReference type="ARBA" id="ARBA00005006"/>
    </source>
</evidence>
<dbReference type="EC" id="6.3.2.2" evidence="3 10"/>
<evidence type="ECO:0000256" key="7">
    <source>
        <dbReference type="ARBA" id="ARBA00022840"/>
    </source>
</evidence>
<evidence type="ECO:0000256" key="8">
    <source>
        <dbReference type="ARBA" id="ARBA00030585"/>
    </source>
</evidence>
<dbReference type="InterPro" id="IPR014746">
    <property type="entry name" value="Gln_synth/guanido_kin_cat_dom"/>
</dbReference>
<dbReference type="GO" id="GO:0004357">
    <property type="term" value="F:glutamate-cysteine ligase activity"/>
    <property type="evidence" value="ECO:0007669"/>
    <property type="project" value="UniProtKB-UniRule"/>
</dbReference>
<gene>
    <name evidence="11" type="ORF">PV04_04658</name>
</gene>
<dbReference type="Gene3D" id="3.30.590.50">
    <property type="match status" value="2"/>
</dbReference>
<dbReference type="Gene3D" id="1.10.8.960">
    <property type="match status" value="1"/>
</dbReference>
<keyword evidence="12" id="KW-1185">Reference proteome</keyword>
<evidence type="ECO:0000313" key="12">
    <source>
        <dbReference type="Proteomes" id="UP000054266"/>
    </source>
</evidence>
<dbReference type="InterPro" id="IPR004308">
    <property type="entry name" value="GCS"/>
</dbReference>
<dbReference type="PANTHER" id="PTHR11164:SF0">
    <property type="entry name" value="GLUTAMATE--CYSTEINE LIGASE CATALYTIC SUBUNIT"/>
    <property type="match status" value="1"/>
</dbReference>
<dbReference type="GO" id="GO:0006750">
    <property type="term" value="P:glutathione biosynthetic process"/>
    <property type="evidence" value="ECO:0007669"/>
    <property type="project" value="UniProtKB-UniRule"/>
</dbReference>
<evidence type="ECO:0000256" key="9">
    <source>
        <dbReference type="ARBA" id="ARBA00032122"/>
    </source>
</evidence>
<keyword evidence="6 10" id="KW-0547">Nucleotide-binding</keyword>
<dbReference type="UniPathway" id="UPA00142">
    <property type="reaction ID" value="UER00209"/>
</dbReference>
<evidence type="ECO:0000256" key="6">
    <source>
        <dbReference type="ARBA" id="ARBA00022741"/>
    </source>
</evidence>
<sequence>MEPKTNHHWDVVQSLSARIRDSAIQQLLDLFAQYKDVDNYPPLWGDEIEYQLLSFDESKRTVRLLLEQDDVLNRLHRRDEGQEGETEHVRQVDGKRNPIFQPEFGSFMVEATPGAPYDNSLSSTLSVQGDMTRRRRMIQQMLRGNEAVVTIPGFPRLGAPGTFTQPALPSGGQLLRSQFLPDGMVSTYERYGTIHDNVYARREGRAFKVKVPIFRDKSTPWPWRESDHFDLPNGAQLQQREQRQEPRHPGDDAENFIYGDSMSFGPSFCGLQVTLQASNLREARYLHDQLCPVGPILMALSAGTPFFRGFLTATDVRWNQAAVAVDDRTANELPSKKGTASLPPRWAPTSMYIADDPRLRPEYNLPSIAGHPDRTITQKLQSKGMDAPLASYYANILARDPIAMTEKDLESYIEADAEADPDLDVFEILHSAVWPHVDFKLPSKKDGQAGWRVELRPLEVQLTDFDNAAFVVFVALLTRTILHFNLNFYIPIGKVAENMARAHTRNAVVEERFFFRRDVSSSSSSSSAAAAAEQATHEPFEAEYALMSADEIMNGSRSLRSDGTQSTSSSFEGLIPLVKRYIREFYAGECERGHERGQKHEQEHEHERGKVDVTADQLFKYLDMIGARAAGTLPTPATWMRQFVQRHERYSRDSVVSERICYDLMCAIRDLEDREGDQDGEQERIQHGDSIGN</sequence>
<comment type="catalytic activity">
    <reaction evidence="10">
        <text>L-cysteine + L-glutamate + ATP = gamma-L-glutamyl-L-cysteine + ADP + phosphate + H(+)</text>
        <dbReference type="Rhea" id="RHEA:13285"/>
        <dbReference type="ChEBI" id="CHEBI:15378"/>
        <dbReference type="ChEBI" id="CHEBI:29985"/>
        <dbReference type="ChEBI" id="CHEBI:30616"/>
        <dbReference type="ChEBI" id="CHEBI:35235"/>
        <dbReference type="ChEBI" id="CHEBI:43474"/>
        <dbReference type="ChEBI" id="CHEBI:58173"/>
        <dbReference type="ChEBI" id="CHEBI:456216"/>
        <dbReference type="EC" id="6.3.2.2"/>
    </reaction>
</comment>
<dbReference type="Pfam" id="PF03074">
    <property type="entry name" value="GCS"/>
    <property type="match status" value="1"/>
</dbReference>
<organism evidence="11 12">
    <name type="scientific">Phialophora macrospora</name>
    <dbReference type="NCBI Taxonomy" id="1851006"/>
    <lineage>
        <taxon>Eukaryota</taxon>
        <taxon>Fungi</taxon>
        <taxon>Dikarya</taxon>
        <taxon>Ascomycota</taxon>
        <taxon>Pezizomycotina</taxon>
        <taxon>Eurotiomycetes</taxon>
        <taxon>Chaetothyriomycetidae</taxon>
        <taxon>Chaetothyriales</taxon>
        <taxon>Herpotrichiellaceae</taxon>
        <taxon>Phialophora</taxon>
    </lineage>
</organism>
<evidence type="ECO:0000256" key="3">
    <source>
        <dbReference type="ARBA" id="ARBA00012220"/>
    </source>
</evidence>
<dbReference type="STRING" id="5601.A0A0D2G9V2"/>
<evidence type="ECO:0000313" key="11">
    <source>
        <dbReference type="EMBL" id="KIW68734.1"/>
    </source>
</evidence>
<accession>A0A0D2G9V2</accession>
<protein>
    <recommendedName>
        <fullName evidence="3 10">Glutamate--cysteine ligase</fullName>
        <ecNumber evidence="3 10">6.3.2.2</ecNumber>
    </recommendedName>
    <alternativeName>
        <fullName evidence="9 10">Gamma-ECS</fullName>
    </alternativeName>
    <alternativeName>
        <fullName evidence="8 10">Gamma-glutamylcysteine synthetase</fullName>
    </alternativeName>
</protein>
<reference evidence="11 12" key="1">
    <citation type="submission" date="2015-01" db="EMBL/GenBank/DDBJ databases">
        <title>The Genome Sequence of Capronia semiimmersa CBS27337.</title>
        <authorList>
            <consortium name="The Broad Institute Genomics Platform"/>
            <person name="Cuomo C."/>
            <person name="de Hoog S."/>
            <person name="Gorbushina A."/>
            <person name="Stielow B."/>
            <person name="Teixiera M."/>
            <person name="Abouelleil A."/>
            <person name="Chapman S.B."/>
            <person name="Priest M."/>
            <person name="Young S.K."/>
            <person name="Wortman J."/>
            <person name="Nusbaum C."/>
            <person name="Birren B."/>
        </authorList>
    </citation>
    <scope>NUCLEOTIDE SEQUENCE [LARGE SCALE GENOMIC DNA]</scope>
    <source>
        <strain evidence="11 12">CBS 27337</strain>
    </source>
</reference>
<name>A0A0D2G9V2_9EURO</name>